<dbReference type="AlphaFoldDB" id="A0A9X2Q0U2"/>
<dbReference type="InterPro" id="IPR050640">
    <property type="entry name" value="Bact_2-comp_sensor_kinase"/>
</dbReference>
<keyword evidence="2" id="KW-0418">Kinase</keyword>
<accession>A0A9X2Q0U2</accession>
<evidence type="ECO:0000259" key="1">
    <source>
        <dbReference type="Pfam" id="PF06580"/>
    </source>
</evidence>
<gene>
    <name evidence="2" type="ORF">GGP71_001357</name>
</gene>
<dbReference type="Gene3D" id="3.30.565.10">
    <property type="entry name" value="Histidine kinase-like ATPase, C-terminal domain"/>
    <property type="match status" value="1"/>
</dbReference>
<dbReference type="GO" id="GO:0016020">
    <property type="term" value="C:membrane"/>
    <property type="evidence" value="ECO:0007669"/>
    <property type="project" value="InterPro"/>
</dbReference>
<proteinExistence type="predicted"/>
<evidence type="ECO:0000313" key="3">
    <source>
        <dbReference type="Proteomes" id="UP001155027"/>
    </source>
</evidence>
<dbReference type="PANTHER" id="PTHR34220:SF7">
    <property type="entry name" value="SENSOR HISTIDINE KINASE YPDA"/>
    <property type="match status" value="1"/>
</dbReference>
<feature type="domain" description="Signal transduction histidine kinase internal region" evidence="1">
    <location>
        <begin position="1"/>
        <end position="76"/>
    </location>
</feature>
<sequence>MLRYQLNPHFFFNALNTIGALADENPQRVKTAVHELSGFLRYTLLDEEALNVPLRDEVEAAEHYLAVEKIRFEDDLRVDVSLDGAAGRQVVPSFLVLPLVENAIQHGPYTSPTPLHVRVTGTLTEDVLVVEVANTGHWRAPPDADGTGTGLDNVRRRLATQHPDRHRLAVTEDDGWVRVRIELDTDALNPHA</sequence>
<organism evidence="2 3">
    <name type="scientific">Salinibacter ruber</name>
    <dbReference type="NCBI Taxonomy" id="146919"/>
    <lineage>
        <taxon>Bacteria</taxon>
        <taxon>Pseudomonadati</taxon>
        <taxon>Rhodothermota</taxon>
        <taxon>Rhodothermia</taxon>
        <taxon>Rhodothermales</taxon>
        <taxon>Salinibacteraceae</taxon>
        <taxon>Salinibacter</taxon>
    </lineage>
</organism>
<dbReference type="EMBL" id="JANUAU010000003">
    <property type="protein sequence ID" value="MCS3677441.1"/>
    <property type="molecule type" value="Genomic_DNA"/>
</dbReference>
<dbReference type="SUPFAM" id="SSF55874">
    <property type="entry name" value="ATPase domain of HSP90 chaperone/DNA topoisomerase II/histidine kinase"/>
    <property type="match status" value="1"/>
</dbReference>
<dbReference type="InterPro" id="IPR036890">
    <property type="entry name" value="HATPase_C_sf"/>
</dbReference>
<dbReference type="PANTHER" id="PTHR34220">
    <property type="entry name" value="SENSOR HISTIDINE KINASE YPDA"/>
    <property type="match status" value="1"/>
</dbReference>
<dbReference type="Pfam" id="PF06580">
    <property type="entry name" value="His_kinase"/>
    <property type="match status" value="1"/>
</dbReference>
<evidence type="ECO:0000313" key="2">
    <source>
        <dbReference type="EMBL" id="MCS3677441.1"/>
    </source>
</evidence>
<dbReference type="RefSeq" id="WP_259079903.1">
    <property type="nucleotide sequence ID" value="NZ_JANUAU010000003.1"/>
</dbReference>
<name>A0A9X2Q0U2_9BACT</name>
<dbReference type="Proteomes" id="UP001155027">
    <property type="component" value="Unassembled WGS sequence"/>
</dbReference>
<reference evidence="2" key="1">
    <citation type="submission" date="2022-08" db="EMBL/GenBank/DDBJ databases">
        <title>Genomic Encyclopedia of Type Strains, Phase V (KMG-V): Genome sequencing to study the core and pangenomes of soil and plant-associated prokaryotes.</title>
        <authorList>
            <person name="Whitman W."/>
        </authorList>
    </citation>
    <scope>NUCLEOTIDE SEQUENCE</scope>
    <source>
        <strain evidence="2">0</strain>
    </source>
</reference>
<keyword evidence="2" id="KW-0808">Transferase</keyword>
<protein>
    <submittedName>
        <fullName evidence="2">LytS/YehU family sensor histidine kinase</fullName>
    </submittedName>
</protein>
<comment type="caution">
    <text evidence="2">The sequence shown here is derived from an EMBL/GenBank/DDBJ whole genome shotgun (WGS) entry which is preliminary data.</text>
</comment>
<dbReference type="GO" id="GO:0000155">
    <property type="term" value="F:phosphorelay sensor kinase activity"/>
    <property type="evidence" value="ECO:0007669"/>
    <property type="project" value="InterPro"/>
</dbReference>
<dbReference type="InterPro" id="IPR010559">
    <property type="entry name" value="Sig_transdc_His_kin_internal"/>
</dbReference>